<dbReference type="Gene3D" id="3.30.530.20">
    <property type="match status" value="1"/>
</dbReference>
<name>A0A1M5R2U3_9ACTN</name>
<dbReference type="Proteomes" id="UP000186132">
    <property type="component" value="Unassembled WGS sequence"/>
</dbReference>
<reference evidence="1 2" key="1">
    <citation type="submission" date="2016-11" db="EMBL/GenBank/DDBJ databases">
        <authorList>
            <person name="Jaros S."/>
            <person name="Januszkiewicz K."/>
            <person name="Wedrychowicz H."/>
        </authorList>
    </citation>
    <scope>NUCLEOTIDE SEQUENCE [LARGE SCALE GENOMIC DNA]</scope>
    <source>
        <strain evidence="1 2">DSM 45627</strain>
    </source>
</reference>
<proteinExistence type="predicted"/>
<dbReference type="InterPro" id="IPR023393">
    <property type="entry name" value="START-like_dom_sf"/>
</dbReference>
<gene>
    <name evidence="1" type="ORF">SAMN05443575_3423</name>
</gene>
<dbReference type="OrthoDB" id="6624781at2"/>
<organism evidence="1 2">
    <name type="scientific">Jatrophihabitans endophyticus</name>
    <dbReference type="NCBI Taxonomy" id="1206085"/>
    <lineage>
        <taxon>Bacteria</taxon>
        <taxon>Bacillati</taxon>
        <taxon>Actinomycetota</taxon>
        <taxon>Actinomycetes</taxon>
        <taxon>Jatrophihabitantales</taxon>
        <taxon>Jatrophihabitantaceae</taxon>
        <taxon>Jatrophihabitans</taxon>
    </lineage>
</organism>
<dbReference type="RefSeq" id="WP_073391636.1">
    <property type="nucleotide sequence ID" value="NZ_FQVU01000005.1"/>
</dbReference>
<dbReference type="Pfam" id="PF10604">
    <property type="entry name" value="Polyketide_cyc2"/>
    <property type="match status" value="1"/>
</dbReference>
<evidence type="ECO:0000313" key="1">
    <source>
        <dbReference type="EMBL" id="SHH20458.1"/>
    </source>
</evidence>
<dbReference type="SUPFAM" id="SSF55961">
    <property type="entry name" value="Bet v1-like"/>
    <property type="match status" value="1"/>
</dbReference>
<sequence length="149" mass="16936">MSVSAVDRGPRRIAYTTEVPRPTDELFALVADPHRHGELDGSGTVRDTVKGPERVALGDRFSVKMKMYGVPYRITSRVTDFADGRVVEWRHPLGHRWRWEFEPTATGTRVTEVFDYSHIPAPQAKFLEVAGMTRQNSTGIRRTLEKLAR</sequence>
<accession>A0A1M5R2U3</accession>
<keyword evidence="2" id="KW-1185">Reference proteome</keyword>
<dbReference type="AlphaFoldDB" id="A0A1M5R2U3"/>
<dbReference type="EMBL" id="FQVU01000005">
    <property type="protein sequence ID" value="SHH20458.1"/>
    <property type="molecule type" value="Genomic_DNA"/>
</dbReference>
<dbReference type="InterPro" id="IPR019587">
    <property type="entry name" value="Polyketide_cyclase/dehydratase"/>
</dbReference>
<protein>
    <submittedName>
        <fullName evidence="1">YD repeat-containing protein</fullName>
    </submittedName>
</protein>
<evidence type="ECO:0000313" key="2">
    <source>
        <dbReference type="Proteomes" id="UP000186132"/>
    </source>
</evidence>
<dbReference type="STRING" id="1206085.SAMN05443575_3423"/>